<dbReference type="Pfam" id="PF16289">
    <property type="entry name" value="PIN_12"/>
    <property type="match status" value="1"/>
</dbReference>
<evidence type="ECO:0000313" key="3">
    <source>
        <dbReference type="Proteomes" id="UP001623852"/>
    </source>
</evidence>
<keyword evidence="3" id="KW-1185">Reference proteome</keyword>
<sequence>MLNITLDTCVWLQLLRIDFKKEDNYLEELCYWIENGYLKHIVPTNIIDEWNRHKIEYQKEIVKYFQKREKEDITLFKHNSELASTYNSEEIEKNVQKRIERIDLILSSYSEKAPYDDSILLESGIRNLQTIVPNHSKDSYRDTVNILSLIYYLKKKQYTNSIFTTLNYRDFCIDSGRRFELHEGLKSEFKNADLTYEYFGENADFGKKLFNILRKELKDYSFQSYLKERKEQQESALLENKKNTSSTSISSPDIDYLENIRYIDLILLKKAPTAFEQEIIKNLLNRHESYKQYFLNNIGNNDLV</sequence>
<evidence type="ECO:0000313" key="2">
    <source>
        <dbReference type="EMBL" id="WYZ21710.1"/>
    </source>
</evidence>
<feature type="domain" description="DUF4935" evidence="1">
    <location>
        <begin position="4"/>
        <end position="171"/>
    </location>
</feature>
<dbReference type="InterPro" id="IPR032557">
    <property type="entry name" value="DUF4935"/>
</dbReference>
<accession>A0ABZ2UJP8</accession>
<name>A0ABZ2UJP8_9FLAO</name>
<dbReference type="EMBL" id="CP150845">
    <property type="protein sequence ID" value="WYZ21710.1"/>
    <property type="molecule type" value="Genomic_DNA"/>
</dbReference>
<dbReference type="Proteomes" id="UP001623852">
    <property type="component" value="Chromosome"/>
</dbReference>
<gene>
    <name evidence="2" type="ORF">AABD74_09615</name>
</gene>
<dbReference type="RefSeq" id="WP_406845385.1">
    <property type="nucleotide sequence ID" value="NZ_CP150845.1"/>
</dbReference>
<protein>
    <submittedName>
        <fullName evidence="2">PIN domain-containing protein</fullName>
    </submittedName>
</protein>
<reference evidence="2 3" key="1">
    <citation type="submission" date="2024-03" db="EMBL/GenBank/DDBJ databases">
        <title>Flavobacterium soyae.</title>
        <authorList>
            <person name="Zheng W."/>
        </authorList>
    </citation>
    <scope>NUCLEOTIDE SEQUENCE [LARGE SCALE GENOMIC DNA]</scope>
    <source>
        <strain evidence="2 3">55</strain>
    </source>
</reference>
<organism evidence="2 3">
    <name type="scientific">Flavobacterium soyae</name>
    <dbReference type="NCBI Taxonomy" id="2903098"/>
    <lineage>
        <taxon>Bacteria</taxon>
        <taxon>Pseudomonadati</taxon>
        <taxon>Bacteroidota</taxon>
        <taxon>Flavobacteriia</taxon>
        <taxon>Flavobacteriales</taxon>
        <taxon>Flavobacteriaceae</taxon>
        <taxon>Flavobacterium</taxon>
    </lineage>
</organism>
<proteinExistence type="predicted"/>
<evidence type="ECO:0000259" key="1">
    <source>
        <dbReference type="Pfam" id="PF16289"/>
    </source>
</evidence>